<evidence type="ECO:0000256" key="1">
    <source>
        <dbReference type="ARBA" id="ARBA00004477"/>
    </source>
</evidence>
<comment type="similarity">
    <text evidence="5">Belongs to the 1-acyl-sn-glycerol-3-phosphate acyltransferase family.</text>
</comment>
<dbReference type="EMBL" id="WEZZ01013996">
    <property type="protein sequence ID" value="NXP61095.1"/>
    <property type="molecule type" value="Genomic_DNA"/>
</dbReference>
<evidence type="ECO:0000256" key="3">
    <source>
        <dbReference type="ARBA" id="ARBA00004771"/>
    </source>
</evidence>
<organism evidence="17 18">
    <name type="scientific">Chloropsis cyanopogon</name>
    <dbReference type="NCBI Taxonomy" id="1218682"/>
    <lineage>
        <taxon>Eukaryota</taxon>
        <taxon>Metazoa</taxon>
        <taxon>Chordata</taxon>
        <taxon>Craniata</taxon>
        <taxon>Vertebrata</taxon>
        <taxon>Euteleostomi</taxon>
        <taxon>Archelosauria</taxon>
        <taxon>Archosauria</taxon>
        <taxon>Dinosauria</taxon>
        <taxon>Saurischia</taxon>
        <taxon>Theropoda</taxon>
        <taxon>Coelurosauria</taxon>
        <taxon>Aves</taxon>
        <taxon>Neognathae</taxon>
        <taxon>Neoaves</taxon>
        <taxon>Telluraves</taxon>
        <taxon>Australaves</taxon>
        <taxon>Passeriformes</taxon>
        <taxon>Corvoidea</taxon>
        <taxon>Irenidae</taxon>
        <taxon>Chloropsis</taxon>
    </lineage>
</organism>
<comment type="pathway">
    <text evidence="2">Phospholipid metabolism; CDP-diacylglycerol biosynthesis; CDP-diacylglycerol from sn-glycerol 3-phosphate: step 1/3.</text>
</comment>
<keyword evidence="11" id="KW-0443">Lipid metabolism</keyword>
<keyword evidence="18" id="KW-1185">Reference proteome</keyword>
<reference evidence="17" key="1">
    <citation type="submission" date="2019-10" db="EMBL/GenBank/DDBJ databases">
        <title>Bird 10,000 Genomes (B10K) Project - Family phase.</title>
        <authorList>
            <person name="Zhang G."/>
        </authorList>
    </citation>
    <scope>NUCLEOTIDE SEQUENCE</scope>
    <source>
        <strain evidence="17">B10K-DU-002-57</strain>
        <tissue evidence="17">Muscle</tissue>
    </source>
</reference>
<dbReference type="GO" id="GO:0008654">
    <property type="term" value="P:phospholipid biosynthetic process"/>
    <property type="evidence" value="ECO:0007669"/>
    <property type="project" value="UniProtKB-KW"/>
</dbReference>
<evidence type="ECO:0000256" key="15">
    <source>
        <dbReference type="ARBA" id="ARBA00023315"/>
    </source>
</evidence>
<evidence type="ECO:0000256" key="2">
    <source>
        <dbReference type="ARBA" id="ARBA00004765"/>
    </source>
</evidence>
<evidence type="ECO:0000256" key="14">
    <source>
        <dbReference type="ARBA" id="ARBA00023264"/>
    </source>
</evidence>
<keyword evidence="14" id="KW-1208">Phospholipid metabolism</keyword>
<dbReference type="PANTHER" id="PTHR23063:SF10">
    <property type="entry name" value="GLYCEROL-3-PHOSPHATE ACYLTRANSFERASE 3"/>
    <property type="match status" value="1"/>
</dbReference>
<evidence type="ECO:0000256" key="5">
    <source>
        <dbReference type="ARBA" id="ARBA00008655"/>
    </source>
</evidence>
<sequence length="140" mass="15934">TQTSQHVLFERLEMKDHHPVGKKIREHIADKAKLPILIFPEGTCVNNTLVMMFKKGSFEVGGTIYPVAIKYNSCFGDAFWNSTKHSMMTYAFNVLTSWAIVCNVWHLPPMVKEEEEDAVYFAERVKAIIAARAGMSVLPW</sequence>
<evidence type="ECO:0000259" key="16">
    <source>
        <dbReference type="Pfam" id="PF01553"/>
    </source>
</evidence>
<evidence type="ECO:0000256" key="6">
    <source>
        <dbReference type="ARBA" id="ARBA00022516"/>
    </source>
</evidence>
<dbReference type="CDD" id="cd07991">
    <property type="entry name" value="LPLAT_LPCAT1-like"/>
    <property type="match status" value="1"/>
</dbReference>
<keyword evidence="6" id="KW-0444">Lipid biosynthesis</keyword>
<evidence type="ECO:0000256" key="11">
    <source>
        <dbReference type="ARBA" id="ARBA00023098"/>
    </source>
</evidence>
<comment type="pathway">
    <text evidence="4">Lipid metabolism.</text>
</comment>
<keyword evidence="15 17" id="KW-0012">Acyltransferase</keyword>
<dbReference type="GO" id="GO:0004366">
    <property type="term" value="F:glycerol-3-phosphate O-acyltransferase activity"/>
    <property type="evidence" value="ECO:0007669"/>
    <property type="project" value="TreeGrafter"/>
</dbReference>
<name>A0A852AZV9_9CORV</name>
<evidence type="ECO:0000256" key="8">
    <source>
        <dbReference type="ARBA" id="ARBA00022692"/>
    </source>
</evidence>
<keyword evidence="12" id="KW-0472">Membrane</keyword>
<dbReference type="GO" id="GO:0019432">
    <property type="term" value="P:triglyceride biosynthetic process"/>
    <property type="evidence" value="ECO:0007669"/>
    <property type="project" value="TreeGrafter"/>
</dbReference>
<dbReference type="PANTHER" id="PTHR23063">
    <property type="entry name" value="PHOSPHOLIPID ACYLTRANSFERASE"/>
    <property type="match status" value="1"/>
</dbReference>
<feature type="non-terminal residue" evidence="17">
    <location>
        <position position="1"/>
    </location>
</feature>
<keyword evidence="9" id="KW-0256">Endoplasmic reticulum</keyword>
<evidence type="ECO:0000313" key="17">
    <source>
        <dbReference type="EMBL" id="NXP61095.1"/>
    </source>
</evidence>
<comment type="pathway">
    <text evidence="3">Glycerolipid metabolism; triacylglycerol biosynthesis.</text>
</comment>
<evidence type="ECO:0000256" key="10">
    <source>
        <dbReference type="ARBA" id="ARBA00022989"/>
    </source>
</evidence>
<dbReference type="GO" id="GO:0005789">
    <property type="term" value="C:endoplasmic reticulum membrane"/>
    <property type="evidence" value="ECO:0007669"/>
    <property type="project" value="UniProtKB-SubCell"/>
</dbReference>
<dbReference type="AlphaFoldDB" id="A0A852AZV9"/>
<comment type="caution">
    <text evidence="17">The sequence shown here is derived from an EMBL/GenBank/DDBJ whole genome shotgun (WGS) entry which is preliminary data.</text>
</comment>
<evidence type="ECO:0000256" key="7">
    <source>
        <dbReference type="ARBA" id="ARBA00022679"/>
    </source>
</evidence>
<evidence type="ECO:0000256" key="13">
    <source>
        <dbReference type="ARBA" id="ARBA00023209"/>
    </source>
</evidence>
<protein>
    <submittedName>
        <fullName evidence="17">GPAT3 acyltransferase</fullName>
    </submittedName>
</protein>
<dbReference type="Proteomes" id="UP000614263">
    <property type="component" value="Unassembled WGS sequence"/>
</dbReference>
<proteinExistence type="inferred from homology"/>
<comment type="subcellular location">
    <subcellularLocation>
        <location evidence="1">Endoplasmic reticulum membrane</location>
        <topology evidence="1">Multi-pass membrane protein</topology>
    </subcellularLocation>
</comment>
<feature type="non-terminal residue" evidence="17">
    <location>
        <position position="140"/>
    </location>
</feature>
<gene>
    <name evidence="17" type="primary">Gpat3_1</name>
    <name evidence="17" type="ORF">CHLCYA_R08793</name>
</gene>
<keyword evidence="10" id="KW-1133">Transmembrane helix</keyword>
<evidence type="ECO:0000256" key="4">
    <source>
        <dbReference type="ARBA" id="ARBA00005189"/>
    </source>
</evidence>
<keyword evidence="8" id="KW-0812">Transmembrane</keyword>
<dbReference type="InterPro" id="IPR002123">
    <property type="entry name" value="Plipid/glycerol_acylTrfase"/>
</dbReference>
<evidence type="ECO:0000313" key="18">
    <source>
        <dbReference type="Proteomes" id="UP000614263"/>
    </source>
</evidence>
<keyword evidence="13" id="KW-0594">Phospholipid biosynthesis</keyword>
<keyword evidence="7 17" id="KW-0808">Transferase</keyword>
<dbReference type="InterPro" id="IPR045252">
    <property type="entry name" value="LPCAT1-like"/>
</dbReference>
<accession>A0A852AZV9</accession>
<dbReference type="Pfam" id="PF01553">
    <property type="entry name" value="Acyltransferase"/>
    <property type="match status" value="1"/>
</dbReference>
<feature type="domain" description="Phospholipid/glycerol acyltransferase" evidence="16">
    <location>
        <begin position="4"/>
        <end position="70"/>
    </location>
</feature>
<evidence type="ECO:0000256" key="9">
    <source>
        <dbReference type="ARBA" id="ARBA00022824"/>
    </source>
</evidence>
<evidence type="ECO:0000256" key="12">
    <source>
        <dbReference type="ARBA" id="ARBA00023136"/>
    </source>
</evidence>